<evidence type="ECO:0000313" key="3">
    <source>
        <dbReference type="EMBL" id="MBO0661354.1"/>
    </source>
</evidence>
<dbReference type="Proteomes" id="UP000664122">
    <property type="component" value="Unassembled WGS sequence"/>
</dbReference>
<accession>A0A939JUF2</accession>
<dbReference type="SUPFAM" id="SSF53067">
    <property type="entry name" value="Actin-like ATPase domain"/>
    <property type="match status" value="2"/>
</dbReference>
<dbReference type="GO" id="GO:0002949">
    <property type="term" value="P:tRNA threonylcarbamoyladenosine modification"/>
    <property type="evidence" value="ECO:0007669"/>
    <property type="project" value="InterPro"/>
</dbReference>
<dbReference type="InterPro" id="IPR043129">
    <property type="entry name" value="ATPase_NBD"/>
</dbReference>
<dbReference type="GO" id="GO:0005829">
    <property type="term" value="C:cytosol"/>
    <property type="evidence" value="ECO:0007669"/>
    <property type="project" value="TreeGrafter"/>
</dbReference>
<comment type="caution">
    <text evidence="3">The sequence shown here is derived from an EMBL/GenBank/DDBJ whole genome shotgun (WGS) entry which is preliminary data.</text>
</comment>
<dbReference type="InterPro" id="IPR000905">
    <property type="entry name" value="Gcp-like_dom"/>
</dbReference>
<proteinExistence type="predicted"/>
<gene>
    <name evidence="3" type="primary">tsaB</name>
    <name evidence="3" type="ORF">J1C48_02085</name>
</gene>
<keyword evidence="4" id="KW-1185">Reference proteome</keyword>
<dbReference type="RefSeq" id="WP_207255984.1">
    <property type="nucleotide sequence ID" value="NZ_JAFMPP010000001.1"/>
</dbReference>
<dbReference type="AlphaFoldDB" id="A0A939JUF2"/>
<dbReference type="EMBL" id="JAFMPP010000001">
    <property type="protein sequence ID" value="MBO0661354.1"/>
    <property type="molecule type" value="Genomic_DNA"/>
</dbReference>
<dbReference type="CDD" id="cd24032">
    <property type="entry name" value="ASKHA_NBD_TsaB"/>
    <property type="match status" value="1"/>
</dbReference>
<evidence type="ECO:0000256" key="1">
    <source>
        <dbReference type="SAM" id="MobiDB-lite"/>
    </source>
</evidence>
<dbReference type="Pfam" id="PF00814">
    <property type="entry name" value="TsaD"/>
    <property type="match status" value="1"/>
</dbReference>
<dbReference type="Gene3D" id="3.30.420.40">
    <property type="match status" value="2"/>
</dbReference>
<protein>
    <submittedName>
        <fullName evidence="3">tRNA (Adenosine(37)-N6)-threonylcarbamoyltransferase complex dimerization subunit type 1 TsaB</fullName>
    </submittedName>
</protein>
<evidence type="ECO:0000259" key="2">
    <source>
        <dbReference type="Pfam" id="PF00814"/>
    </source>
</evidence>
<dbReference type="PANTHER" id="PTHR11735:SF11">
    <property type="entry name" value="TRNA THREONYLCARBAMOYLADENOSINE BIOSYNTHESIS PROTEIN TSAB"/>
    <property type="match status" value="1"/>
</dbReference>
<feature type="region of interest" description="Disordered" evidence="1">
    <location>
        <begin position="205"/>
        <end position="224"/>
    </location>
</feature>
<sequence length="241" mass="24123">MPSLILAIDTAFSRCTAALFDPRGDGRLLAAAEPEIGKGHAERLTGVIDSVLAEAGVAYGDLARIVVTTGPGSFTGVRVGVAAARGLALALAVPAIGVSTLDALAACALGGSKAQNPAAPVLAVLDARRDEVYAALYAADGAMISAAAALAPEALGDVVAACPAATPLILVGTGAKIAADQLAARPTTIEQDSDRIDPETLARLGATTIPGEPPRPLYLRGADAKPSSMRSLRAVSIESIP</sequence>
<dbReference type="NCBIfam" id="TIGR03725">
    <property type="entry name" value="T6A_YeaZ"/>
    <property type="match status" value="1"/>
</dbReference>
<organism evidence="3 4">
    <name type="scientific">Jiella flava</name>
    <dbReference type="NCBI Taxonomy" id="2816857"/>
    <lineage>
        <taxon>Bacteria</taxon>
        <taxon>Pseudomonadati</taxon>
        <taxon>Pseudomonadota</taxon>
        <taxon>Alphaproteobacteria</taxon>
        <taxon>Hyphomicrobiales</taxon>
        <taxon>Aurantimonadaceae</taxon>
        <taxon>Jiella</taxon>
    </lineage>
</organism>
<dbReference type="PANTHER" id="PTHR11735">
    <property type="entry name" value="TRNA N6-ADENOSINE THREONYLCARBAMOYLTRANSFERASE"/>
    <property type="match status" value="1"/>
</dbReference>
<name>A0A939JUF2_9HYPH</name>
<evidence type="ECO:0000313" key="4">
    <source>
        <dbReference type="Proteomes" id="UP000664122"/>
    </source>
</evidence>
<reference evidence="3" key="1">
    <citation type="submission" date="2021-03" db="EMBL/GenBank/DDBJ databases">
        <title>Whole genome sequence of Jiella sp. CQZ9-1.</title>
        <authorList>
            <person name="Tuo L."/>
        </authorList>
    </citation>
    <scope>NUCLEOTIDE SEQUENCE</scope>
    <source>
        <strain evidence="3">CQZ9-1</strain>
    </source>
</reference>
<dbReference type="InterPro" id="IPR022496">
    <property type="entry name" value="T6A_TsaB"/>
</dbReference>
<feature type="domain" description="Gcp-like" evidence="2">
    <location>
        <begin position="37"/>
        <end position="151"/>
    </location>
</feature>